<reference evidence="1" key="1">
    <citation type="submission" date="2018-06" db="EMBL/GenBank/DDBJ databases">
        <authorList>
            <person name="Zhirakovskaya E."/>
        </authorList>
    </citation>
    <scope>NUCLEOTIDE SEQUENCE</scope>
</reference>
<accession>A0A3B0YAF4</accession>
<protein>
    <submittedName>
        <fullName evidence="1">Uncharacterized protein</fullName>
    </submittedName>
</protein>
<organism evidence="1">
    <name type="scientific">hydrothermal vent metagenome</name>
    <dbReference type="NCBI Taxonomy" id="652676"/>
    <lineage>
        <taxon>unclassified sequences</taxon>
        <taxon>metagenomes</taxon>
        <taxon>ecological metagenomes</taxon>
    </lineage>
</organism>
<dbReference type="EMBL" id="UOFM01000236">
    <property type="protein sequence ID" value="VAW77808.1"/>
    <property type="molecule type" value="Genomic_DNA"/>
</dbReference>
<name>A0A3B0YAF4_9ZZZZ</name>
<proteinExistence type="predicted"/>
<dbReference type="AlphaFoldDB" id="A0A3B0YAF4"/>
<gene>
    <name evidence="1" type="ORF">MNBD_GAMMA14-2188</name>
</gene>
<sequence length="269" mass="30627">MAAALGIPCHVVDRDDWRSASLAEVPFIACSGSVGDLAFKSAESHLQGSVLLSGPSGDTIWDKNTIFSPRMTIGEGSMLGFTEYRLWAGFINCPVPFWGVRQIFDIVRLSNSIEMEPWNIGGDYNRPVCRRIIETAGVPRALFGVSKRGMSVVPSSRRDFLTPASREDFLAWLGEQRKQHPGKQVSLPNPVLARFFDLNMAFLSACVRVLDKFRYRRGFKWSASLVDFIRARLKRAYYHHHYTVHWAIDRAKRRYRYSSDNEKSESMNL</sequence>
<evidence type="ECO:0000313" key="1">
    <source>
        <dbReference type="EMBL" id="VAW77808.1"/>
    </source>
</evidence>